<reference evidence="2" key="1">
    <citation type="submission" date="2019-12" db="EMBL/GenBank/DDBJ databases">
        <title>High-Quality draft genome sequences of three cyanobacteria isolated from the limestone walls of the Old Cathedral of Coimbra.</title>
        <authorList>
            <person name="Tiago I."/>
            <person name="Soares F."/>
            <person name="Portugal A."/>
        </authorList>
    </citation>
    <scope>NUCLEOTIDE SEQUENCE</scope>
    <source>
        <strain evidence="2">A</strain>
    </source>
</reference>
<evidence type="ECO:0000313" key="2">
    <source>
        <dbReference type="EMBL" id="NDJ16086.1"/>
    </source>
</evidence>
<name>A0A8J8CI40_9CYAN</name>
<gene>
    <name evidence="2" type="ORF">GS601_02090</name>
</gene>
<dbReference type="Proteomes" id="UP000646053">
    <property type="component" value="Unassembled WGS sequence"/>
</dbReference>
<feature type="region of interest" description="Disordered" evidence="1">
    <location>
        <begin position="68"/>
        <end position="133"/>
    </location>
</feature>
<feature type="compositionally biased region" description="Polar residues" evidence="1">
    <location>
        <begin position="89"/>
        <end position="112"/>
    </location>
</feature>
<accession>A0A8J8CI40</accession>
<keyword evidence="3" id="KW-1185">Reference proteome</keyword>
<dbReference type="EMBL" id="WVIE01000002">
    <property type="protein sequence ID" value="NDJ16086.1"/>
    <property type="molecule type" value="Genomic_DNA"/>
</dbReference>
<proteinExistence type="predicted"/>
<dbReference type="AlphaFoldDB" id="A0A8J8CI40"/>
<protein>
    <submittedName>
        <fullName evidence="2">Uncharacterized protein</fullName>
    </submittedName>
</protein>
<feature type="compositionally biased region" description="Basic and acidic residues" evidence="1">
    <location>
        <begin position="68"/>
        <end position="78"/>
    </location>
</feature>
<evidence type="ECO:0000313" key="3">
    <source>
        <dbReference type="Proteomes" id="UP000646053"/>
    </source>
</evidence>
<sequence length="133" mass="14708">MEKSSTLQTELEKAQKATEQLQIQLDEQKATTEKLQKSLEKSSTLQTELEKAQKAAVSLAEANQKLIDDNKALKETQQKPEPQSAKLAAQSNSSESNLSRQESALRQRQVSSLARPVFPGSPEQTDLDIGWAD</sequence>
<comment type="caution">
    <text evidence="2">The sequence shown here is derived from an EMBL/GenBank/DDBJ whole genome shotgun (WGS) entry which is preliminary data.</text>
</comment>
<organism evidence="2 3">
    <name type="scientific">Myxacorys almedinensis A</name>
    <dbReference type="NCBI Taxonomy" id="2690445"/>
    <lineage>
        <taxon>Bacteria</taxon>
        <taxon>Bacillati</taxon>
        <taxon>Cyanobacteriota</taxon>
        <taxon>Cyanophyceae</taxon>
        <taxon>Leptolyngbyales</taxon>
        <taxon>Leptolyngbyaceae</taxon>
        <taxon>Myxacorys</taxon>
        <taxon>Myxacorys almedinensis</taxon>
    </lineage>
</organism>
<evidence type="ECO:0000256" key="1">
    <source>
        <dbReference type="SAM" id="MobiDB-lite"/>
    </source>
</evidence>